<organism evidence="7 8">
    <name type="scientific">Anisakis simplex</name>
    <name type="common">Herring worm</name>
    <dbReference type="NCBI Taxonomy" id="6269"/>
    <lineage>
        <taxon>Eukaryota</taxon>
        <taxon>Metazoa</taxon>
        <taxon>Ecdysozoa</taxon>
        <taxon>Nematoda</taxon>
        <taxon>Chromadorea</taxon>
        <taxon>Rhabditida</taxon>
        <taxon>Spirurina</taxon>
        <taxon>Ascaridomorpha</taxon>
        <taxon>Ascaridoidea</taxon>
        <taxon>Anisakidae</taxon>
        <taxon>Anisakis</taxon>
        <taxon>Anisakis simplex complex</taxon>
    </lineage>
</organism>
<evidence type="ECO:0000313" key="7">
    <source>
        <dbReference type="EMBL" id="VDK55338.1"/>
    </source>
</evidence>
<name>A0A3P6SNS4_ANISI</name>
<dbReference type="OrthoDB" id="5877660at2759"/>
<proteinExistence type="predicted"/>
<dbReference type="Pfam" id="PF00642">
    <property type="entry name" value="zf-CCCH"/>
    <property type="match status" value="1"/>
</dbReference>
<evidence type="ECO:0000256" key="3">
    <source>
        <dbReference type="ARBA" id="ARBA00022833"/>
    </source>
</evidence>
<evidence type="ECO:0000256" key="2">
    <source>
        <dbReference type="ARBA" id="ARBA00022771"/>
    </source>
</evidence>
<dbReference type="InterPro" id="IPR000571">
    <property type="entry name" value="Znf_CCCH"/>
</dbReference>
<gene>
    <name evidence="7" type="ORF">ASIM_LOCUS15490</name>
</gene>
<sequence length="605" mass="67213">MDRVLHAYVRFNRKRAEQRSPSTAVTNCFANLRRLSSLDYVVSRDVRSDNRYKTRLCRDVEAGRACRRGLRCTYAHCDNELRRTPTALKPSLSLPIRGENGSLLKRINECDGFVNDSNDTATLQHNIVSCMSNAPPTLPRLNSPRAPPPPCNAQQITAPNPRVPIIPMRMPPQPPNQNAVLFDSAQPIQVPLPVVPVIIPPARYIDSANSPNAPIQIAPQNQGLSNAMIAPNTVIQFPIHAPPPPHQPQFLPPPNQPQLHINHNQNALQWTQNCVNGSALNEQPPPAAMIPPSAGGGALQMNLPLECVETQWNVVDRTTCRSAPVQPVAAFEEIVHHGEMNNYRIMKRSEQEDEEQLMMRRKEIISRLVDINQKPNGISVCEESFDEDDLQSHVSYTVASSVLYDDKDTFTSTTLHLPPLPLRFTSASNVDDAVSVTNCLSDLNKTTTVLTVCPPPCVWTNIAKPATVQSPCSVMTIKDMINLPLATPAIQRSHVPHLAVCQMKDSNCIPNSCIPPVIRPLPSTSQDPQNVVSETLDRIVDVRERLNDVEKNSGLGCSVEKQQLKEELNIINRQIQTLDQQTKQSCLLKELEVVDKKIEHLNVHC</sequence>
<dbReference type="SMART" id="SM00356">
    <property type="entry name" value="ZnF_C3H1"/>
    <property type="match status" value="1"/>
</dbReference>
<dbReference type="AlphaFoldDB" id="A0A3P6SNS4"/>
<dbReference type="SUPFAM" id="SSF90229">
    <property type="entry name" value="CCCH zinc finger"/>
    <property type="match status" value="1"/>
</dbReference>
<dbReference type="Proteomes" id="UP000267096">
    <property type="component" value="Unassembled WGS sequence"/>
</dbReference>
<evidence type="ECO:0000256" key="4">
    <source>
        <dbReference type="PROSITE-ProRule" id="PRU00723"/>
    </source>
</evidence>
<feature type="domain" description="C3H1-type" evidence="6">
    <location>
        <begin position="51"/>
        <end position="79"/>
    </location>
</feature>
<evidence type="ECO:0000259" key="6">
    <source>
        <dbReference type="PROSITE" id="PS50103"/>
    </source>
</evidence>
<evidence type="ECO:0000256" key="5">
    <source>
        <dbReference type="SAM" id="Coils"/>
    </source>
</evidence>
<accession>A0A3P6SNS4</accession>
<evidence type="ECO:0000256" key="1">
    <source>
        <dbReference type="ARBA" id="ARBA00022723"/>
    </source>
</evidence>
<dbReference type="GO" id="GO:0008270">
    <property type="term" value="F:zinc ion binding"/>
    <property type="evidence" value="ECO:0007669"/>
    <property type="project" value="UniProtKB-KW"/>
</dbReference>
<dbReference type="EMBL" id="UYRR01032361">
    <property type="protein sequence ID" value="VDK55338.1"/>
    <property type="molecule type" value="Genomic_DNA"/>
</dbReference>
<keyword evidence="2 4" id="KW-0863">Zinc-finger</keyword>
<dbReference type="PROSITE" id="PS50103">
    <property type="entry name" value="ZF_C3H1"/>
    <property type="match status" value="1"/>
</dbReference>
<protein>
    <recommendedName>
        <fullName evidence="6">C3H1-type domain-containing protein</fullName>
    </recommendedName>
</protein>
<feature type="zinc finger region" description="C3H1-type" evidence="4">
    <location>
        <begin position="51"/>
        <end position="79"/>
    </location>
</feature>
<reference evidence="7 8" key="1">
    <citation type="submission" date="2018-11" db="EMBL/GenBank/DDBJ databases">
        <authorList>
            <consortium name="Pathogen Informatics"/>
        </authorList>
    </citation>
    <scope>NUCLEOTIDE SEQUENCE [LARGE SCALE GENOMIC DNA]</scope>
</reference>
<dbReference type="Gene3D" id="4.10.1000.10">
    <property type="entry name" value="Zinc finger, CCCH-type"/>
    <property type="match status" value="1"/>
</dbReference>
<evidence type="ECO:0000313" key="8">
    <source>
        <dbReference type="Proteomes" id="UP000267096"/>
    </source>
</evidence>
<feature type="coiled-coil region" evidence="5">
    <location>
        <begin position="532"/>
        <end position="581"/>
    </location>
</feature>
<keyword evidence="3 4" id="KW-0862">Zinc</keyword>
<keyword evidence="1 4" id="KW-0479">Metal-binding</keyword>
<dbReference type="InterPro" id="IPR036855">
    <property type="entry name" value="Znf_CCCH_sf"/>
</dbReference>
<keyword evidence="8" id="KW-1185">Reference proteome</keyword>
<keyword evidence="5" id="KW-0175">Coiled coil</keyword>